<sequence length="409" mass="43447">IGTVGQLCNWGSFIKEEIETDQNTDSMVIHVSTTGSDSTGDGSEANPFATIQTAIDSASDGDTVLVAAGTYNESINYNGKNIIVGSLYLTTQDTSYISSTIIGGDSSGSIVLFESFEDSTAVLNGFTFQNIIFNSGDELQTIININESSPKIINNRFDNFYLFQDVESAVIYCENSNSLIMNNEFTNGSVGNGYVLGGFILSKNSNVTIKNNRIENGYVGFAEPSGYIVSVNSDNIIESNVIINPSMGYCVICAAISILDGSNCILRNNFIFQAYGDGYGAVVASQSQYVSHNNTFVSNSRGYANLSSDGIVSNDIVYGSSNAVYLDGNSTIQVSYSDIEGGWEGVGNIDANPLFCNPDSSDYTIAENSPCVGTGEDGANMGAFGVGCGIQVDWDFSLSEPVIEVMGTD</sequence>
<evidence type="ECO:0000313" key="1">
    <source>
        <dbReference type="EMBL" id="SVC29936.1"/>
    </source>
</evidence>
<dbReference type="AlphaFoldDB" id="A0A382KZL2"/>
<feature type="non-terminal residue" evidence="1">
    <location>
        <position position="409"/>
    </location>
</feature>
<evidence type="ECO:0008006" key="2">
    <source>
        <dbReference type="Google" id="ProtNLM"/>
    </source>
</evidence>
<dbReference type="InterPro" id="IPR012334">
    <property type="entry name" value="Pectin_lyas_fold"/>
</dbReference>
<dbReference type="SUPFAM" id="SSF51126">
    <property type="entry name" value="Pectin lyase-like"/>
    <property type="match status" value="1"/>
</dbReference>
<dbReference type="EMBL" id="UINC01083838">
    <property type="protein sequence ID" value="SVC29936.1"/>
    <property type="molecule type" value="Genomic_DNA"/>
</dbReference>
<gene>
    <name evidence="1" type="ORF">METZ01_LOCUS282790</name>
</gene>
<organism evidence="1">
    <name type="scientific">marine metagenome</name>
    <dbReference type="NCBI Taxonomy" id="408172"/>
    <lineage>
        <taxon>unclassified sequences</taxon>
        <taxon>metagenomes</taxon>
        <taxon>ecological metagenomes</taxon>
    </lineage>
</organism>
<feature type="non-terminal residue" evidence="1">
    <location>
        <position position="1"/>
    </location>
</feature>
<reference evidence="1" key="1">
    <citation type="submission" date="2018-05" db="EMBL/GenBank/DDBJ databases">
        <authorList>
            <person name="Lanie J.A."/>
            <person name="Ng W.-L."/>
            <person name="Kazmierczak K.M."/>
            <person name="Andrzejewski T.M."/>
            <person name="Davidsen T.M."/>
            <person name="Wayne K.J."/>
            <person name="Tettelin H."/>
            <person name="Glass J.I."/>
            <person name="Rusch D."/>
            <person name="Podicherti R."/>
            <person name="Tsui H.-C.T."/>
            <person name="Winkler M.E."/>
        </authorList>
    </citation>
    <scope>NUCLEOTIDE SEQUENCE</scope>
</reference>
<dbReference type="Gene3D" id="2.160.20.10">
    <property type="entry name" value="Single-stranded right-handed beta-helix, Pectin lyase-like"/>
    <property type="match status" value="1"/>
</dbReference>
<protein>
    <recommendedName>
        <fullName evidence="2">DUF1565 domain-containing protein</fullName>
    </recommendedName>
</protein>
<proteinExistence type="predicted"/>
<dbReference type="InterPro" id="IPR011050">
    <property type="entry name" value="Pectin_lyase_fold/virulence"/>
</dbReference>
<name>A0A382KZL2_9ZZZZ</name>
<accession>A0A382KZL2</accession>